<evidence type="ECO:0000256" key="4">
    <source>
        <dbReference type="PROSITE-ProRule" id="PRU00169"/>
    </source>
</evidence>
<feature type="domain" description="Response regulatory" evidence="5">
    <location>
        <begin position="4"/>
        <end position="121"/>
    </location>
</feature>
<evidence type="ECO:0000313" key="6">
    <source>
        <dbReference type="EMBL" id="RYC32778.1"/>
    </source>
</evidence>
<keyword evidence="2" id="KW-0805">Transcription regulation</keyword>
<feature type="modified residue" description="4-aspartylphosphate" evidence="4">
    <location>
        <position position="53"/>
    </location>
</feature>
<comment type="caution">
    <text evidence="6">The sequence shown here is derived from an EMBL/GenBank/DDBJ whole genome shotgun (WGS) entry which is preliminary data.</text>
</comment>
<dbReference type="RefSeq" id="WP_129224797.1">
    <property type="nucleotide sequence ID" value="NZ_QYBB01000005.1"/>
</dbReference>
<keyword evidence="3" id="KW-0804">Transcription</keyword>
<dbReference type="InterPro" id="IPR050595">
    <property type="entry name" value="Bact_response_regulator"/>
</dbReference>
<proteinExistence type="predicted"/>
<organism evidence="6 7">
    <name type="scientific">Lichenibacterium minor</name>
    <dbReference type="NCBI Taxonomy" id="2316528"/>
    <lineage>
        <taxon>Bacteria</taxon>
        <taxon>Pseudomonadati</taxon>
        <taxon>Pseudomonadota</taxon>
        <taxon>Alphaproteobacteria</taxon>
        <taxon>Hyphomicrobiales</taxon>
        <taxon>Lichenihabitantaceae</taxon>
        <taxon>Lichenibacterium</taxon>
    </lineage>
</organism>
<evidence type="ECO:0000256" key="1">
    <source>
        <dbReference type="ARBA" id="ARBA00022553"/>
    </source>
</evidence>
<dbReference type="GO" id="GO:0000160">
    <property type="term" value="P:phosphorelay signal transduction system"/>
    <property type="evidence" value="ECO:0007669"/>
    <property type="project" value="InterPro"/>
</dbReference>
<gene>
    <name evidence="6" type="ORF">D3273_06750</name>
</gene>
<dbReference type="Gene3D" id="3.40.50.2300">
    <property type="match status" value="1"/>
</dbReference>
<evidence type="ECO:0000259" key="5">
    <source>
        <dbReference type="PROSITE" id="PS50110"/>
    </source>
</evidence>
<dbReference type="Pfam" id="PF00072">
    <property type="entry name" value="Response_reg"/>
    <property type="match status" value="1"/>
</dbReference>
<reference evidence="6 7" key="1">
    <citation type="submission" date="2018-12" db="EMBL/GenBank/DDBJ databases">
        <authorList>
            <person name="Grouzdev D.S."/>
            <person name="Krutkina M.S."/>
        </authorList>
    </citation>
    <scope>NUCLEOTIDE SEQUENCE [LARGE SCALE GENOMIC DNA]</scope>
    <source>
        <strain evidence="6 7">RmlP026</strain>
    </source>
</reference>
<reference evidence="6 7" key="2">
    <citation type="submission" date="2019-02" db="EMBL/GenBank/DDBJ databases">
        <title>'Lichenibacterium ramalinii' gen. nov. sp. nov., 'Lichenibacterium minor' gen. nov. sp. nov.</title>
        <authorList>
            <person name="Pankratov T."/>
        </authorList>
    </citation>
    <scope>NUCLEOTIDE SEQUENCE [LARGE SCALE GENOMIC DNA]</scope>
    <source>
        <strain evidence="6 7">RmlP026</strain>
    </source>
</reference>
<dbReference type="Proteomes" id="UP000290759">
    <property type="component" value="Unassembled WGS sequence"/>
</dbReference>
<evidence type="ECO:0000256" key="2">
    <source>
        <dbReference type="ARBA" id="ARBA00023015"/>
    </source>
</evidence>
<dbReference type="InterPro" id="IPR001789">
    <property type="entry name" value="Sig_transdc_resp-reg_receiver"/>
</dbReference>
<dbReference type="PROSITE" id="PS50110">
    <property type="entry name" value="RESPONSE_REGULATORY"/>
    <property type="match status" value="1"/>
</dbReference>
<dbReference type="SUPFAM" id="SSF52172">
    <property type="entry name" value="CheY-like"/>
    <property type="match status" value="1"/>
</dbReference>
<dbReference type="OrthoDB" id="8432393at2"/>
<dbReference type="PANTHER" id="PTHR44591:SF3">
    <property type="entry name" value="RESPONSE REGULATORY DOMAIN-CONTAINING PROTEIN"/>
    <property type="match status" value="1"/>
</dbReference>
<dbReference type="EMBL" id="QYBB01000005">
    <property type="protein sequence ID" value="RYC32778.1"/>
    <property type="molecule type" value="Genomic_DNA"/>
</dbReference>
<evidence type="ECO:0000256" key="3">
    <source>
        <dbReference type="ARBA" id="ARBA00023163"/>
    </source>
</evidence>
<protein>
    <submittedName>
        <fullName evidence="6">Response regulator</fullName>
    </submittedName>
</protein>
<accession>A0A4Q2UA00</accession>
<keyword evidence="1 4" id="KW-0597">Phosphoprotein</keyword>
<keyword evidence="7" id="KW-1185">Reference proteome</keyword>
<dbReference type="PANTHER" id="PTHR44591">
    <property type="entry name" value="STRESS RESPONSE REGULATOR PROTEIN 1"/>
    <property type="match status" value="1"/>
</dbReference>
<name>A0A4Q2UA00_9HYPH</name>
<dbReference type="AlphaFoldDB" id="A0A4Q2UA00"/>
<dbReference type="CDD" id="cd17546">
    <property type="entry name" value="REC_hyHK_CKI1_RcsC-like"/>
    <property type="match status" value="1"/>
</dbReference>
<evidence type="ECO:0000313" key="7">
    <source>
        <dbReference type="Proteomes" id="UP000290759"/>
    </source>
</evidence>
<dbReference type="InterPro" id="IPR011006">
    <property type="entry name" value="CheY-like_superfamily"/>
</dbReference>
<dbReference type="SMART" id="SM00448">
    <property type="entry name" value="REC"/>
    <property type="match status" value="1"/>
</dbReference>
<sequence length="344" mass="37405">MPAQILIADDDGIVRDIMAAVLSDRGHAVTVAEDGALALATLRRGRFDVAVLDYHLPFIDGATAARRICADGGPAAGTRFIGVTADPGGLELRDAEGIVFDAIVQKPLNLPAFVDTVEGCLSDLRRAAAERQVLDAWRAHGFERRPRARFAGDPGHDWRLRLGRAFDLSRPGNPDVVLLTEELRVGELAELRTAGNLFALPMVDVTGRWGRLADAAFDVEDRAGWDEVASVAQGFAARRSQLAARFLSAATLADQLLAYVFVSGRDLVPVDLDADEWTPTYPGFFPLRRVRDIAEKLVHHGLLARESLDDEWPFAPPRFTLTTAALACLTGGVPDDGRLRRGQR</sequence>